<dbReference type="EMBL" id="CM051402">
    <property type="protein sequence ID" value="KAJ4711106.1"/>
    <property type="molecule type" value="Genomic_DNA"/>
</dbReference>
<evidence type="ECO:0000313" key="1">
    <source>
        <dbReference type="EMBL" id="KAJ4711106.1"/>
    </source>
</evidence>
<proteinExistence type="predicted"/>
<sequence length="389" mass="41528">METIITSTSSKLTAFNSPSSTKSHPFSPKFSFNFPGNRNRKNLISLKQASFSYRPLSVKANSSQAATSTETTKIGTVPSEMKAWLYGDYGGVDVLKFDEKVTVPEMKEDQVLIKVAAAALNPVDGKRRQGKFKATDSPLPTVPGYDVAGVVVKVGSQVKEFKAGDEVYGNINEKALEGPKQFGSLAEYTAVEEKLLAPKPKNLDFVQAAGLPLAIETAYEGLERTGFSSGKSILVLNGSGGVGSLVVQLAKHVFGASKVAATSSTRNLELLKSLGVDLAIDYTKENFEDLPEKFDVVYDAIGQCDRAVKAVKEGGAVVALTGAVTPPGFRFVVTSNGAVLKQLNPYLESGKVKPIVDPKGPFPFSQVVEAFSYIETNKATGKVVIHPIP</sequence>
<keyword evidence="2" id="KW-1185">Reference proteome</keyword>
<protein>
    <submittedName>
        <fullName evidence="1">2-methylene-furan-3-one reductase-like</fullName>
    </submittedName>
</protein>
<dbReference type="Proteomes" id="UP001164539">
    <property type="component" value="Chromosome 9"/>
</dbReference>
<evidence type="ECO:0000313" key="2">
    <source>
        <dbReference type="Proteomes" id="UP001164539"/>
    </source>
</evidence>
<name>A0ACC1XIY1_MELAZ</name>
<organism evidence="1 2">
    <name type="scientific">Melia azedarach</name>
    <name type="common">Chinaberry tree</name>
    <dbReference type="NCBI Taxonomy" id="155640"/>
    <lineage>
        <taxon>Eukaryota</taxon>
        <taxon>Viridiplantae</taxon>
        <taxon>Streptophyta</taxon>
        <taxon>Embryophyta</taxon>
        <taxon>Tracheophyta</taxon>
        <taxon>Spermatophyta</taxon>
        <taxon>Magnoliopsida</taxon>
        <taxon>eudicotyledons</taxon>
        <taxon>Gunneridae</taxon>
        <taxon>Pentapetalae</taxon>
        <taxon>rosids</taxon>
        <taxon>malvids</taxon>
        <taxon>Sapindales</taxon>
        <taxon>Meliaceae</taxon>
        <taxon>Melia</taxon>
    </lineage>
</organism>
<gene>
    <name evidence="1" type="ORF">OWV82_017182</name>
</gene>
<reference evidence="1 2" key="1">
    <citation type="journal article" date="2023" name="Science">
        <title>Complex scaffold remodeling in plant triterpene biosynthesis.</title>
        <authorList>
            <person name="De La Pena R."/>
            <person name="Hodgson H."/>
            <person name="Liu J.C."/>
            <person name="Stephenson M.J."/>
            <person name="Martin A.C."/>
            <person name="Owen C."/>
            <person name="Harkess A."/>
            <person name="Leebens-Mack J."/>
            <person name="Jimenez L.E."/>
            <person name="Osbourn A."/>
            <person name="Sattely E.S."/>
        </authorList>
    </citation>
    <scope>NUCLEOTIDE SEQUENCE [LARGE SCALE GENOMIC DNA]</scope>
    <source>
        <strain evidence="2">cv. JPN11</strain>
        <tissue evidence="1">Leaf</tissue>
    </source>
</reference>
<accession>A0ACC1XIY1</accession>
<comment type="caution">
    <text evidence="1">The sequence shown here is derived from an EMBL/GenBank/DDBJ whole genome shotgun (WGS) entry which is preliminary data.</text>
</comment>